<reference evidence="2" key="1">
    <citation type="journal article" date="2019" name="Int. J. Syst. Evol. Microbiol.">
        <title>The Global Catalogue of Microorganisms (GCM) 10K type strain sequencing project: providing services to taxonomists for standard genome sequencing and annotation.</title>
        <authorList>
            <consortium name="The Broad Institute Genomics Platform"/>
            <consortium name="The Broad Institute Genome Sequencing Center for Infectious Disease"/>
            <person name="Wu L."/>
            <person name="Ma J."/>
        </authorList>
    </citation>
    <scope>NUCLEOTIDE SEQUENCE [LARGE SCALE GENOMIC DNA]</scope>
    <source>
        <strain evidence="2">CCUG 49571</strain>
    </source>
</reference>
<comment type="caution">
    <text evidence="1">The sequence shown here is derived from an EMBL/GenBank/DDBJ whole genome shotgun (WGS) entry which is preliminary data.</text>
</comment>
<proteinExistence type="predicted"/>
<sequence length="114" mass="13416">MREDERWLDSQFVYSERHGIALPNLQSGWDALTPERQAAIVSRWEMIRGAIPDRIHRLEEAIRAKQAQLFEEEDFARSCLINDEIADLASRINDLNIWFRTRQELEPQAKRPIG</sequence>
<accession>A0ABV9FFI4</accession>
<evidence type="ECO:0000313" key="2">
    <source>
        <dbReference type="Proteomes" id="UP001596028"/>
    </source>
</evidence>
<dbReference type="Proteomes" id="UP001596028">
    <property type="component" value="Unassembled WGS sequence"/>
</dbReference>
<name>A0ABV9FFI4_9BACL</name>
<dbReference type="EMBL" id="JBHSEP010000013">
    <property type="protein sequence ID" value="MFC4599968.1"/>
    <property type="molecule type" value="Genomic_DNA"/>
</dbReference>
<organism evidence="1 2">
    <name type="scientific">Cohnella hongkongensis</name>
    <dbReference type="NCBI Taxonomy" id="178337"/>
    <lineage>
        <taxon>Bacteria</taxon>
        <taxon>Bacillati</taxon>
        <taxon>Bacillota</taxon>
        <taxon>Bacilli</taxon>
        <taxon>Bacillales</taxon>
        <taxon>Paenibacillaceae</taxon>
        <taxon>Cohnella</taxon>
    </lineage>
</organism>
<protein>
    <submittedName>
        <fullName evidence="1">Uncharacterized protein</fullName>
    </submittedName>
</protein>
<evidence type="ECO:0000313" key="1">
    <source>
        <dbReference type="EMBL" id="MFC4599968.1"/>
    </source>
</evidence>
<gene>
    <name evidence="1" type="ORF">ACFO3S_17100</name>
</gene>
<keyword evidence="2" id="KW-1185">Reference proteome</keyword>
<dbReference type="RefSeq" id="WP_378098665.1">
    <property type="nucleotide sequence ID" value="NZ_JBHSEP010000013.1"/>
</dbReference>